<evidence type="ECO:0000313" key="1">
    <source>
        <dbReference type="Proteomes" id="UP000095283"/>
    </source>
</evidence>
<protein>
    <submittedName>
        <fullName evidence="2">Uncharacterized protein</fullName>
    </submittedName>
</protein>
<sequence length="53" mass="6383">MQSIDIILILQIIYDTFLSSRYRDRDFQLKAADDSRGFFLNKFFIAFIIIYLI</sequence>
<proteinExistence type="predicted"/>
<organism evidence="1 2">
    <name type="scientific">Heterorhabditis bacteriophora</name>
    <name type="common">Entomopathogenic nematode worm</name>
    <dbReference type="NCBI Taxonomy" id="37862"/>
    <lineage>
        <taxon>Eukaryota</taxon>
        <taxon>Metazoa</taxon>
        <taxon>Ecdysozoa</taxon>
        <taxon>Nematoda</taxon>
        <taxon>Chromadorea</taxon>
        <taxon>Rhabditida</taxon>
        <taxon>Rhabditina</taxon>
        <taxon>Rhabditomorpha</taxon>
        <taxon>Strongyloidea</taxon>
        <taxon>Heterorhabditidae</taxon>
        <taxon>Heterorhabditis</taxon>
    </lineage>
</organism>
<accession>A0A1I7WEP0</accession>
<evidence type="ECO:0000313" key="2">
    <source>
        <dbReference type="WBParaSite" id="Hba_03386"/>
    </source>
</evidence>
<reference evidence="2" key="1">
    <citation type="submission" date="2016-11" db="UniProtKB">
        <authorList>
            <consortium name="WormBaseParasite"/>
        </authorList>
    </citation>
    <scope>IDENTIFICATION</scope>
</reference>
<name>A0A1I7WEP0_HETBA</name>
<dbReference type="AlphaFoldDB" id="A0A1I7WEP0"/>
<dbReference type="WBParaSite" id="Hba_03386">
    <property type="protein sequence ID" value="Hba_03386"/>
    <property type="gene ID" value="Hba_03386"/>
</dbReference>
<dbReference type="Proteomes" id="UP000095283">
    <property type="component" value="Unplaced"/>
</dbReference>
<keyword evidence="1" id="KW-1185">Reference proteome</keyword>